<keyword evidence="1" id="KW-0732">Signal</keyword>
<protein>
    <recommendedName>
        <fullName evidence="4">Adhesin</fullName>
    </recommendedName>
</protein>
<dbReference type="RefSeq" id="WP_220381572.1">
    <property type="nucleotide sequence ID" value="NZ_JAEFBF010000004.1"/>
</dbReference>
<evidence type="ECO:0008006" key="4">
    <source>
        <dbReference type="Google" id="ProtNLM"/>
    </source>
</evidence>
<feature type="signal peptide" evidence="1">
    <location>
        <begin position="1"/>
        <end position="20"/>
    </location>
</feature>
<gene>
    <name evidence="2" type="ORF">LLW09_20670</name>
</gene>
<reference evidence="2 3" key="1">
    <citation type="journal article" date="2023" name="Int J Dairy Technol">
        <title>Genome based analysis of Pseudomonas paracarnis RQ057, a strain responsible for blue discoloration spoilage in processed cheese.</title>
        <authorList>
            <person name="Rodrigues Rd.S."/>
            <person name="Machado S.G."/>
            <person name="de Carvalho A.F."/>
            <person name="Nero L.A."/>
        </authorList>
    </citation>
    <scope>NUCLEOTIDE SEQUENCE [LARGE SCALE GENOMIC DNA]</scope>
    <source>
        <strain evidence="2 3">RQ057</strain>
    </source>
</reference>
<sequence length="140" mass="15348">MNKVALSLLTLFASFSSVQAKNKFDYPKLIECKPDRVVSISLPTGIADDEEKAGLVNHTFVYIANGRYEFRSGLVSFISKLTNQDEVLNLYSGNTTYSVAIYTGEYIGTGVHHAIILPNNDIVGGTANGSFFEGKCKITW</sequence>
<name>A0ABU6BYH6_9PSED</name>
<evidence type="ECO:0000256" key="1">
    <source>
        <dbReference type="SAM" id="SignalP"/>
    </source>
</evidence>
<keyword evidence="3" id="KW-1185">Reference proteome</keyword>
<comment type="caution">
    <text evidence="2">The sequence shown here is derived from an EMBL/GenBank/DDBJ whole genome shotgun (WGS) entry which is preliminary data.</text>
</comment>
<evidence type="ECO:0000313" key="2">
    <source>
        <dbReference type="EMBL" id="MEB3784945.1"/>
    </source>
</evidence>
<dbReference type="Proteomes" id="UP001336015">
    <property type="component" value="Unassembled WGS sequence"/>
</dbReference>
<evidence type="ECO:0000313" key="3">
    <source>
        <dbReference type="Proteomes" id="UP001336015"/>
    </source>
</evidence>
<organism evidence="2 3">
    <name type="scientific">Pseudomonas paracarnis</name>
    <dbReference type="NCBI Taxonomy" id="2750625"/>
    <lineage>
        <taxon>Bacteria</taxon>
        <taxon>Pseudomonadati</taxon>
        <taxon>Pseudomonadota</taxon>
        <taxon>Gammaproteobacteria</taxon>
        <taxon>Pseudomonadales</taxon>
        <taxon>Pseudomonadaceae</taxon>
        <taxon>Pseudomonas</taxon>
    </lineage>
</organism>
<feature type="chain" id="PRO_5045136740" description="Adhesin" evidence="1">
    <location>
        <begin position="21"/>
        <end position="140"/>
    </location>
</feature>
<accession>A0ABU6BYH6</accession>
<dbReference type="EMBL" id="JAJGWQ010000016">
    <property type="protein sequence ID" value="MEB3784945.1"/>
    <property type="molecule type" value="Genomic_DNA"/>
</dbReference>
<proteinExistence type="predicted"/>